<comment type="caution">
    <text evidence="1">The sequence shown here is derived from an EMBL/GenBank/DDBJ whole genome shotgun (WGS) entry which is preliminary data.</text>
</comment>
<name>A0ABT9NA60_9ACTO</name>
<evidence type="ECO:0000313" key="1">
    <source>
        <dbReference type="EMBL" id="MDP9800599.1"/>
    </source>
</evidence>
<accession>A0ABT9NA60</accession>
<dbReference type="Proteomes" id="UP001235966">
    <property type="component" value="Unassembled WGS sequence"/>
</dbReference>
<evidence type="ECO:0000313" key="2">
    <source>
        <dbReference type="Proteomes" id="UP001235966"/>
    </source>
</evidence>
<sequence length="44" mass="4640">MWAYLTPDVASPHGLQPAPDVVARFSVTFTDVGARAWPDVGGAL</sequence>
<dbReference type="RefSeq" id="WP_278057962.1">
    <property type="nucleotide sequence ID" value="NZ_CP121247.1"/>
</dbReference>
<protein>
    <submittedName>
        <fullName evidence="1">Uncharacterized protein</fullName>
    </submittedName>
</protein>
<reference evidence="1 2" key="1">
    <citation type="submission" date="2023-07" db="EMBL/GenBank/DDBJ databases">
        <title>Sequencing the genomes of 1000 actinobacteria strains.</title>
        <authorList>
            <person name="Klenk H.-P."/>
        </authorList>
    </citation>
    <scope>NUCLEOTIDE SEQUENCE [LARGE SCALE GENOMIC DNA]</scope>
    <source>
        <strain evidence="1 2">DSM 102162</strain>
    </source>
</reference>
<proteinExistence type="predicted"/>
<gene>
    <name evidence="1" type="ORF">J2S49_000675</name>
</gene>
<dbReference type="EMBL" id="JAUSQW010000001">
    <property type="protein sequence ID" value="MDP9800599.1"/>
    <property type="molecule type" value="Genomic_DNA"/>
</dbReference>
<keyword evidence="2" id="KW-1185">Reference proteome</keyword>
<organism evidence="1 2">
    <name type="scientific">Arcanobacterium wilhelmae</name>
    <dbReference type="NCBI Taxonomy" id="1803177"/>
    <lineage>
        <taxon>Bacteria</taxon>
        <taxon>Bacillati</taxon>
        <taxon>Actinomycetota</taxon>
        <taxon>Actinomycetes</taxon>
        <taxon>Actinomycetales</taxon>
        <taxon>Actinomycetaceae</taxon>
        <taxon>Arcanobacterium</taxon>
    </lineage>
</organism>